<evidence type="ECO:0000256" key="5">
    <source>
        <dbReference type="ARBA" id="ARBA00022840"/>
    </source>
</evidence>
<dbReference type="GO" id="GO:0004713">
    <property type="term" value="F:protein tyrosine kinase activity"/>
    <property type="evidence" value="ECO:0007669"/>
    <property type="project" value="TreeGrafter"/>
</dbReference>
<keyword evidence="1" id="KW-0723">Serine/threonine-protein kinase</keyword>
<evidence type="ECO:0000256" key="1">
    <source>
        <dbReference type="ARBA" id="ARBA00022527"/>
    </source>
</evidence>
<accession>A0A5J5QJ44</accession>
<evidence type="ECO:0000256" key="3">
    <source>
        <dbReference type="ARBA" id="ARBA00022741"/>
    </source>
</evidence>
<dbReference type="GO" id="GO:0005737">
    <property type="term" value="C:cytoplasm"/>
    <property type="evidence" value="ECO:0007669"/>
    <property type="project" value="TreeGrafter"/>
</dbReference>
<dbReference type="InterPro" id="IPR011009">
    <property type="entry name" value="Kinase-like_dom_sf"/>
</dbReference>
<dbReference type="InterPro" id="IPR008271">
    <property type="entry name" value="Ser/Thr_kinase_AS"/>
</dbReference>
<keyword evidence="4" id="KW-0418">Kinase</keyword>
<dbReference type="CDD" id="cd14212">
    <property type="entry name" value="PKc_YAK1"/>
    <property type="match status" value="1"/>
</dbReference>
<evidence type="ECO:0000256" key="4">
    <source>
        <dbReference type="ARBA" id="ARBA00022777"/>
    </source>
</evidence>
<dbReference type="AlphaFoldDB" id="A0A5J5QJ44"/>
<evidence type="ECO:0000313" key="9">
    <source>
        <dbReference type="EMBL" id="KAB2018916.1"/>
    </source>
</evidence>
<dbReference type="InterPro" id="IPR017441">
    <property type="entry name" value="Protein_kinase_ATP_BS"/>
</dbReference>
<dbReference type="EMBL" id="CM018222">
    <property type="protein sequence ID" value="KAB2018916.1"/>
    <property type="molecule type" value="Genomic_DNA"/>
</dbReference>
<dbReference type="PROSITE" id="PS00108">
    <property type="entry name" value="PROTEIN_KINASE_ST"/>
    <property type="match status" value="1"/>
</dbReference>
<feature type="domain" description="Protein kinase" evidence="8">
    <location>
        <begin position="123"/>
        <end position="463"/>
    </location>
</feature>
<protein>
    <recommendedName>
        <fullName evidence="8">Protein kinase domain-containing protein</fullName>
    </recommendedName>
</protein>
<feature type="compositionally biased region" description="Low complexity" evidence="7">
    <location>
        <begin position="828"/>
        <end position="846"/>
    </location>
</feature>
<feature type="binding site" evidence="6">
    <location>
        <position position="152"/>
    </location>
    <ligand>
        <name>ATP</name>
        <dbReference type="ChEBI" id="CHEBI:30616"/>
    </ligand>
</feature>
<dbReference type="Pfam" id="PF00069">
    <property type="entry name" value="Pkinase"/>
    <property type="match status" value="1"/>
</dbReference>
<dbReference type="GO" id="GO:0004674">
    <property type="term" value="F:protein serine/threonine kinase activity"/>
    <property type="evidence" value="ECO:0007669"/>
    <property type="project" value="UniProtKB-KW"/>
</dbReference>
<dbReference type="PANTHER" id="PTHR24058:SF17">
    <property type="entry name" value="HOMEODOMAIN INTERACTING PROTEIN KINASE, ISOFORM D"/>
    <property type="match status" value="1"/>
</dbReference>
<keyword evidence="2" id="KW-0808">Transferase</keyword>
<dbReference type="InterPro" id="IPR000719">
    <property type="entry name" value="Prot_kinase_dom"/>
</dbReference>
<feature type="region of interest" description="Disordered" evidence="7">
    <location>
        <begin position="644"/>
        <end position="683"/>
    </location>
</feature>
<evidence type="ECO:0000313" key="10">
    <source>
        <dbReference type="Proteomes" id="UP000327439"/>
    </source>
</evidence>
<evidence type="ECO:0000256" key="6">
    <source>
        <dbReference type="PROSITE-ProRule" id="PRU10141"/>
    </source>
</evidence>
<feature type="region of interest" description="Disordered" evidence="7">
    <location>
        <begin position="801"/>
        <end position="856"/>
    </location>
</feature>
<dbReference type="GO" id="GO:0005524">
    <property type="term" value="F:ATP binding"/>
    <property type="evidence" value="ECO:0007669"/>
    <property type="project" value="UniProtKB-UniRule"/>
</dbReference>
<evidence type="ECO:0000256" key="2">
    <source>
        <dbReference type="ARBA" id="ARBA00022679"/>
    </source>
</evidence>
<feature type="compositionally biased region" description="Polar residues" evidence="7">
    <location>
        <begin position="646"/>
        <end position="683"/>
    </location>
</feature>
<dbReference type="PROSITE" id="PS50011">
    <property type="entry name" value="PROTEIN_KINASE_DOM"/>
    <property type="match status" value="1"/>
</dbReference>
<evidence type="ECO:0000259" key="8">
    <source>
        <dbReference type="PROSITE" id="PS50011"/>
    </source>
</evidence>
<dbReference type="InterPro" id="IPR050494">
    <property type="entry name" value="Ser_Thr_dual-spec_kinase"/>
</dbReference>
<evidence type="ECO:0000256" key="7">
    <source>
        <dbReference type="SAM" id="MobiDB-lite"/>
    </source>
</evidence>
<keyword evidence="5 6" id="KW-0067">ATP-binding</keyword>
<organism evidence="9 10">
    <name type="scientific">Gossypium barbadense</name>
    <name type="common">Sea Island cotton</name>
    <name type="synonym">Hibiscus barbadensis</name>
    <dbReference type="NCBI Taxonomy" id="3634"/>
    <lineage>
        <taxon>Eukaryota</taxon>
        <taxon>Viridiplantae</taxon>
        <taxon>Streptophyta</taxon>
        <taxon>Embryophyta</taxon>
        <taxon>Tracheophyta</taxon>
        <taxon>Spermatophyta</taxon>
        <taxon>Magnoliopsida</taxon>
        <taxon>eudicotyledons</taxon>
        <taxon>Gunneridae</taxon>
        <taxon>Pentapetalae</taxon>
        <taxon>rosids</taxon>
        <taxon>malvids</taxon>
        <taxon>Malvales</taxon>
        <taxon>Malvaceae</taxon>
        <taxon>Malvoideae</taxon>
        <taxon>Gossypium</taxon>
    </lineage>
</organism>
<proteinExistence type="predicted"/>
<dbReference type="SUPFAM" id="SSF56112">
    <property type="entry name" value="Protein kinase-like (PK-like)"/>
    <property type="match status" value="1"/>
</dbReference>
<reference evidence="10" key="1">
    <citation type="journal article" date="2020" name="Nat. Genet.">
        <title>Genomic diversifications of five Gossypium allopolyploid species and their impact on cotton improvement.</title>
        <authorList>
            <person name="Chen Z.J."/>
            <person name="Sreedasyam A."/>
            <person name="Ando A."/>
            <person name="Song Q."/>
            <person name="De Santiago L.M."/>
            <person name="Hulse-Kemp A.M."/>
            <person name="Ding M."/>
            <person name="Ye W."/>
            <person name="Kirkbride R.C."/>
            <person name="Jenkins J."/>
            <person name="Plott C."/>
            <person name="Lovell J."/>
            <person name="Lin Y.M."/>
            <person name="Vaughn R."/>
            <person name="Liu B."/>
            <person name="Simpson S."/>
            <person name="Scheffler B.E."/>
            <person name="Wen L."/>
            <person name="Saski C.A."/>
            <person name="Grover C.E."/>
            <person name="Hu G."/>
            <person name="Conover J.L."/>
            <person name="Carlson J.W."/>
            <person name="Shu S."/>
            <person name="Boston L.B."/>
            <person name="Williams M."/>
            <person name="Peterson D.G."/>
            <person name="McGee K."/>
            <person name="Jones D.C."/>
            <person name="Wendel J.F."/>
            <person name="Stelly D.M."/>
            <person name="Grimwood J."/>
            <person name="Schmutz J."/>
        </authorList>
    </citation>
    <scope>NUCLEOTIDE SEQUENCE [LARGE SCALE GENOMIC DNA]</scope>
    <source>
        <strain evidence="10">cv. 3-79</strain>
    </source>
</reference>
<dbReference type="OrthoDB" id="9332038at2759"/>
<feature type="compositionally biased region" description="Polar residues" evidence="7">
    <location>
        <begin position="801"/>
        <end position="810"/>
    </location>
</feature>
<keyword evidence="3 6" id="KW-0547">Nucleotide-binding</keyword>
<gene>
    <name evidence="9" type="ORF">ES319_D08G263000v1</name>
</gene>
<dbReference type="PANTHER" id="PTHR24058">
    <property type="entry name" value="DUAL SPECIFICITY PROTEIN KINASE"/>
    <property type="match status" value="1"/>
</dbReference>
<sequence length="856" mass="95041">MDEVGPSNQEEFKGYSGLGTEKESALRWRPRQLVFRPYSSINGADRKLRVVVRKPLVARLTKDVIETYQICNPKFKYSEELNPKWFLTSPSVGVLNDGHDNVNSDLILTVNFVLINLETRRRYIVKNVLGHGTFGQVAKCWVPETSSFVAVKIIKNQPAYYQQALVEVSVLTTLKKKYDPEDEHHIVRIYDYFVYQHHLCICFELLDTNLYELIKINHFRGLSLSIIQLFSKQILCGLTLLKDAGIIHCDLKPENILLCTSVKPAEIKIIDFGSACMEDWTVYSYIQSRYYRSPEVLLGYQYTTAIDMWSFGCIVAELFLGLPLFPGASEFDLLRRMVEILGGQPPDYVLKEAKNTSKFFKCVGRIHNIGNSEVCGRSAYQVLTEEEYEARELKKPLIGKEYFNHKNLEAIVTCYPYRKNLPKEDIIKESQIRLALIDFLRGLVEFDPAKRWSPFQASKHPFVTGEPFTRPYRPPPETPHLLVARNIKVDHHPGGGHWFVAGFSPNVSKRNRVTFHNSPQFPMVPYGHANCYSSMGSLSSYNDNSGLGSSYGSYGDSSSIFACYSPVGPSVMTLHMQSGASMLGGSPNARWRIMQYSHGNGVGMSPSAKNFALLHLGTSPSQFTPPSSYVQGSVGFPGHYGGPTSAARNSCQGSPLKSLSSSNRPGQVTDGNISNQAERNSQVVDGLPCRIQSNSSSANWKQQQGGIGMATSYSIVQNIPKSIGLGSSVQLQYITGATQDKSEASMPLSGPGYWDPNYSDELLLQEDGSDESHVSEFDRGMQIGSADSSVRIGRFNHASSTASTNLSTQRVGDKLSGEGAVLSPLHVPPSFSSRSPHSPGNSSFSNDMPWVTSARY</sequence>
<keyword evidence="10" id="KW-1185">Reference proteome</keyword>
<dbReference type="Proteomes" id="UP000327439">
    <property type="component" value="Chromosome D08"/>
</dbReference>
<name>A0A5J5QJ44_GOSBA</name>
<dbReference type="Gene3D" id="1.10.510.10">
    <property type="entry name" value="Transferase(Phosphotransferase) domain 1"/>
    <property type="match status" value="1"/>
</dbReference>
<dbReference type="PROSITE" id="PS00107">
    <property type="entry name" value="PROTEIN_KINASE_ATP"/>
    <property type="match status" value="1"/>
</dbReference>
<dbReference type="Gene3D" id="3.30.200.20">
    <property type="entry name" value="Phosphorylase Kinase, domain 1"/>
    <property type="match status" value="1"/>
</dbReference>
<dbReference type="SMART" id="SM00220">
    <property type="entry name" value="S_TKc"/>
    <property type="match status" value="1"/>
</dbReference>